<dbReference type="RefSeq" id="WP_187465542.1">
    <property type="nucleotide sequence ID" value="NZ_JACSIT010000067.1"/>
</dbReference>
<sequence length="91" mass="10390">MTIFWKYYFDCTFFNLLFGIVVYLLSGFVWALILCATLGNLVGFLCFGYLKGEQYSLYFNLGYTKRFLFLTMSLVNGVAGATALLLYLILS</sequence>
<keyword evidence="1" id="KW-1133">Transmembrane helix</keyword>
<feature type="transmembrane region" description="Helical" evidence="1">
    <location>
        <begin position="20"/>
        <end position="47"/>
    </location>
</feature>
<evidence type="ECO:0000313" key="3">
    <source>
        <dbReference type="Proteomes" id="UP000650081"/>
    </source>
</evidence>
<organism evidence="2 3">
    <name type="scientific">Neolewinella lacunae</name>
    <dbReference type="NCBI Taxonomy" id="1517758"/>
    <lineage>
        <taxon>Bacteria</taxon>
        <taxon>Pseudomonadati</taxon>
        <taxon>Bacteroidota</taxon>
        <taxon>Saprospiria</taxon>
        <taxon>Saprospirales</taxon>
        <taxon>Lewinellaceae</taxon>
        <taxon>Neolewinella</taxon>
    </lineage>
</organism>
<keyword evidence="3" id="KW-1185">Reference proteome</keyword>
<feature type="transmembrane region" description="Helical" evidence="1">
    <location>
        <begin position="67"/>
        <end position="90"/>
    </location>
</feature>
<gene>
    <name evidence="2" type="ORF">H9S92_04615</name>
</gene>
<name>A0A923TC81_9BACT</name>
<dbReference type="EMBL" id="JACSIT010000067">
    <property type="protein sequence ID" value="MBC6993432.1"/>
    <property type="molecule type" value="Genomic_DNA"/>
</dbReference>
<reference evidence="2" key="1">
    <citation type="submission" date="2020-08" db="EMBL/GenBank/DDBJ databases">
        <title>Lewinella bacteria from marine environments.</title>
        <authorList>
            <person name="Zhong Y."/>
        </authorList>
    </citation>
    <scope>NUCLEOTIDE SEQUENCE</scope>
    <source>
        <strain evidence="2">KCTC 42187</strain>
    </source>
</reference>
<evidence type="ECO:0000313" key="2">
    <source>
        <dbReference type="EMBL" id="MBC6993432.1"/>
    </source>
</evidence>
<accession>A0A923TC81</accession>
<dbReference type="Proteomes" id="UP000650081">
    <property type="component" value="Unassembled WGS sequence"/>
</dbReference>
<dbReference type="AlphaFoldDB" id="A0A923TC81"/>
<keyword evidence="1" id="KW-0472">Membrane</keyword>
<proteinExistence type="predicted"/>
<comment type="caution">
    <text evidence="2">The sequence shown here is derived from an EMBL/GenBank/DDBJ whole genome shotgun (WGS) entry which is preliminary data.</text>
</comment>
<evidence type="ECO:0000256" key="1">
    <source>
        <dbReference type="SAM" id="Phobius"/>
    </source>
</evidence>
<protein>
    <submittedName>
        <fullName evidence="2">Uncharacterized protein</fullName>
    </submittedName>
</protein>
<keyword evidence="1" id="KW-0812">Transmembrane</keyword>